<dbReference type="Proteomes" id="UP001595859">
    <property type="component" value="Unassembled WGS sequence"/>
</dbReference>
<dbReference type="SUPFAM" id="SSF54826">
    <property type="entry name" value="Enolase N-terminal domain-like"/>
    <property type="match status" value="1"/>
</dbReference>
<evidence type="ECO:0000259" key="4">
    <source>
        <dbReference type="SMART" id="SM00922"/>
    </source>
</evidence>
<dbReference type="SFLD" id="SFLDG00179">
    <property type="entry name" value="mandelate_racemase"/>
    <property type="match status" value="1"/>
</dbReference>
<dbReference type="EMBL" id="JBHSIS010000002">
    <property type="protein sequence ID" value="MFC4852778.1"/>
    <property type="molecule type" value="Genomic_DNA"/>
</dbReference>
<evidence type="ECO:0000256" key="2">
    <source>
        <dbReference type="ARBA" id="ARBA00022723"/>
    </source>
</evidence>
<dbReference type="Pfam" id="PF13378">
    <property type="entry name" value="MR_MLE_C"/>
    <property type="match status" value="1"/>
</dbReference>
<feature type="domain" description="Mandelate racemase/muconate lactonizing enzyme C-terminal" evidence="4">
    <location>
        <begin position="147"/>
        <end position="243"/>
    </location>
</feature>
<dbReference type="InterPro" id="IPR013341">
    <property type="entry name" value="Mandelate_racemase_N_dom"/>
</dbReference>
<dbReference type="SMART" id="SM00922">
    <property type="entry name" value="MR_MLE"/>
    <property type="match status" value="1"/>
</dbReference>
<reference evidence="6" key="1">
    <citation type="journal article" date="2019" name="Int. J. Syst. Evol. Microbiol.">
        <title>The Global Catalogue of Microorganisms (GCM) 10K type strain sequencing project: providing services to taxonomists for standard genome sequencing and annotation.</title>
        <authorList>
            <consortium name="The Broad Institute Genomics Platform"/>
            <consortium name="The Broad Institute Genome Sequencing Center for Infectious Disease"/>
            <person name="Wu L."/>
            <person name="Ma J."/>
        </authorList>
    </citation>
    <scope>NUCLEOTIDE SEQUENCE [LARGE SCALE GENOMIC DNA]</scope>
    <source>
        <strain evidence="6">ZS-22-S1</strain>
    </source>
</reference>
<sequence length="373" mass="39878">MADVTVDAVRVHAFTVPTDGPDGRESDGTLEWDSTTMVLVEVDGGGRTGIGYTYGNVSVATFVESALAGVVLGADAMAPAAAWHAQQTAIRNAGQSGAGAMAVSAVDVALWDLKARLLDRPLYQVLPSFRDQVPVYGSGGFTNYPHSRLTGQLADWVDQGIPRVKLKTSRDPRADPARLSAVREVIGTGPELFADANGALSRKAALYWARRFADEWGVCWFEEPVSSQDVTGLRVLRDQGPPGLDIAAGEYAFVLRDFEDLLSAGAVDCLQADVTRCGGVTGLAQVGGAAAARQVDVSAHCAPSVSAHAFCAVPHLRHLEYFHDHVRVERLAFDGTLLPVDGVLRPARDRAGLGLDVRWADLRPYRVHGPERN</sequence>
<dbReference type="SFLD" id="SFLDS00001">
    <property type="entry name" value="Enolase"/>
    <property type="match status" value="1"/>
</dbReference>
<dbReference type="SUPFAM" id="SSF51604">
    <property type="entry name" value="Enolase C-terminal domain-like"/>
    <property type="match status" value="1"/>
</dbReference>
<name>A0ABV9RVZ3_9PSEU</name>
<evidence type="ECO:0000313" key="5">
    <source>
        <dbReference type="EMBL" id="MFC4852778.1"/>
    </source>
</evidence>
<organism evidence="5 6">
    <name type="scientific">Actinophytocola glycyrrhizae</name>
    <dbReference type="NCBI Taxonomy" id="2044873"/>
    <lineage>
        <taxon>Bacteria</taxon>
        <taxon>Bacillati</taxon>
        <taxon>Actinomycetota</taxon>
        <taxon>Actinomycetes</taxon>
        <taxon>Pseudonocardiales</taxon>
        <taxon>Pseudonocardiaceae</taxon>
    </lineage>
</organism>
<dbReference type="Pfam" id="PF02746">
    <property type="entry name" value="MR_MLE_N"/>
    <property type="match status" value="1"/>
</dbReference>
<comment type="caution">
    <text evidence="5">The sequence shown here is derived from an EMBL/GenBank/DDBJ whole genome shotgun (WGS) entry which is preliminary data.</text>
</comment>
<dbReference type="InterPro" id="IPR046945">
    <property type="entry name" value="RHMD-like"/>
</dbReference>
<proteinExistence type="predicted"/>
<dbReference type="PANTHER" id="PTHR13794:SF58">
    <property type="entry name" value="MITOCHONDRIAL ENOLASE SUPERFAMILY MEMBER 1"/>
    <property type="match status" value="1"/>
</dbReference>
<keyword evidence="6" id="KW-1185">Reference proteome</keyword>
<dbReference type="Gene3D" id="3.20.20.120">
    <property type="entry name" value="Enolase-like C-terminal domain"/>
    <property type="match status" value="1"/>
</dbReference>
<protein>
    <submittedName>
        <fullName evidence="5">Enolase C-terminal domain-like protein</fullName>
    </submittedName>
</protein>
<gene>
    <name evidence="5" type="ORF">ACFPCV_04615</name>
</gene>
<dbReference type="InterPro" id="IPR029017">
    <property type="entry name" value="Enolase-like_N"/>
</dbReference>
<keyword evidence="2" id="KW-0479">Metal-binding</keyword>
<dbReference type="InterPro" id="IPR036849">
    <property type="entry name" value="Enolase-like_C_sf"/>
</dbReference>
<comment type="cofactor">
    <cofactor evidence="1">
        <name>Mg(2+)</name>
        <dbReference type="ChEBI" id="CHEBI:18420"/>
    </cofactor>
</comment>
<dbReference type="PANTHER" id="PTHR13794">
    <property type="entry name" value="ENOLASE SUPERFAMILY, MANDELATE RACEMASE"/>
    <property type="match status" value="1"/>
</dbReference>
<evidence type="ECO:0000313" key="6">
    <source>
        <dbReference type="Proteomes" id="UP001595859"/>
    </source>
</evidence>
<dbReference type="Gene3D" id="3.30.390.10">
    <property type="entry name" value="Enolase-like, N-terminal domain"/>
    <property type="match status" value="1"/>
</dbReference>
<keyword evidence="3" id="KW-0460">Magnesium</keyword>
<accession>A0ABV9RVZ3</accession>
<dbReference type="CDD" id="cd03328">
    <property type="entry name" value="MR_like_3"/>
    <property type="match status" value="1"/>
</dbReference>
<dbReference type="InterPro" id="IPR013342">
    <property type="entry name" value="Mandelate_racemase_C"/>
</dbReference>
<dbReference type="RefSeq" id="WP_378054733.1">
    <property type="nucleotide sequence ID" value="NZ_JBHSIS010000002.1"/>
</dbReference>
<dbReference type="InterPro" id="IPR029065">
    <property type="entry name" value="Enolase_C-like"/>
</dbReference>
<evidence type="ECO:0000256" key="1">
    <source>
        <dbReference type="ARBA" id="ARBA00001946"/>
    </source>
</evidence>
<evidence type="ECO:0000256" key="3">
    <source>
        <dbReference type="ARBA" id="ARBA00022842"/>
    </source>
</evidence>